<name>A0A120G969_PSEFL</name>
<reference evidence="1 2" key="1">
    <citation type="submission" date="2015-05" db="EMBL/GenBank/DDBJ databases">
        <title>A genomic and transcriptomic approach to investigate the blue pigment phenotype in Pseudomonas fluorescens.</title>
        <authorList>
            <person name="Andreani N.A."/>
            <person name="Cardazzo B."/>
        </authorList>
    </citation>
    <scope>NUCLEOTIDE SEQUENCE [LARGE SCALE GENOMIC DNA]</scope>
    <source>
        <strain evidence="1 2">Ps_22</strain>
    </source>
</reference>
<dbReference type="AlphaFoldDB" id="A0A120G969"/>
<organism evidence="1 2">
    <name type="scientific">Pseudomonas fluorescens</name>
    <dbReference type="NCBI Taxonomy" id="294"/>
    <lineage>
        <taxon>Bacteria</taxon>
        <taxon>Pseudomonadati</taxon>
        <taxon>Pseudomonadota</taxon>
        <taxon>Gammaproteobacteria</taxon>
        <taxon>Pseudomonadales</taxon>
        <taxon>Pseudomonadaceae</taxon>
        <taxon>Pseudomonas</taxon>
    </lineage>
</organism>
<sequence>MAMAPEAISRLCWASPPAWPTLCGNTPCSGGVIIAPTKVDRMISTDSGNQWEMPWPACASVLASPWKVMKIRRKVYSEVMNAPTRPAYSRFWLPLAKASQRISSLE</sequence>
<dbReference type="Proteomes" id="UP000061348">
    <property type="component" value="Unassembled WGS sequence"/>
</dbReference>
<proteinExistence type="predicted"/>
<evidence type="ECO:0000313" key="2">
    <source>
        <dbReference type="Proteomes" id="UP000061348"/>
    </source>
</evidence>
<evidence type="ECO:0000313" key="1">
    <source>
        <dbReference type="EMBL" id="KWV89949.1"/>
    </source>
</evidence>
<dbReference type="EMBL" id="LCYA01000004">
    <property type="protein sequence ID" value="KWV89949.1"/>
    <property type="molecule type" value="Genomic_DNA"/>
</dbReference>
<gene>
    <name evidence="1" type="ORF">PFLmoz3_00429</name>
</gene>
<protein>
    <submittedName>
        <fullName evidence="1">Uncharacterized protein</fullName>
    </submittedName>
</protein>
<comment type="caution">
    <text evidence="1">The sequence shown here is derived from an EMBL/GenBank/DDBJ whole genome shotgun (WGS) entry which is preliminary data.</text>
</comment>
<accession>A0A120G969</accession>